<evidence type="ECO:0000256" key="5">
    <source>
        <dbReference type="SAM" id="Coils"/>
    </source>
</evidence>
<dbReference type="HAMAP" id="MF_01151">
    <property type="entry name" value="GrpE"/>
    <property type="match status" value="1"/>
</dbReference>
<comment type="subunit">
    <text evidence="3">Homodimer.</text>
</comment>
<dbReference type="OrthoDB" id="9812586at2"/>
<comment type="similarity">
    <text evidence="1 3 4">Belongs to the GrpE family.</text>
</comment>
<dbReference type="InterPro" id="IPR009012">
    <property type="entry name" value="GrpE_head"/>
</dbReference>
<dbReference type="Proteomes" id="UP000266328">
    <property type="component" value="Unassembled WGS sequence"/>
</dbReference>
<comment type="caution">
    <text evidence="7">The sequence shown here is derived from an EMBL/GenBank/DDBJ whole genome shotgun (WGS) entry which is preliminary data.</text>
</comment>
<sequence>MMNRSRSYVAGEERGTDSDEANGVQSAPEVPLDAVPDHEEGDGGEALRTLGFRIRELQQEVERLNSAVHEEQMLRIREQATLQRDKNSFEARTKLALFLDLLAVVDSFDQLVKHGEGTQDDSSLLVGSQAVLGQLNQFLARNGVHKLEGLEGSVYDSATCEIAHVVTDSGAPANTVVRVLRDGYKLGEMLLRPAMVDVASAPQAVVESSDTGEN</sequence>
<dbReference type="Gene3D" id="2.30.22.10">
    <property type="entry name" value="Head domain of nucleotide exchange factor GrpE"/>
    <property type="match status" value="1"/>
</dbReference>
<gene>
    <name evidence="3 7" type="primary">grpE</name>
    <name evidence="7" type="ORF">SMC7_04295</name>
</gene>
<keyword evidence="3" id="KW-0346">Stress response</keyword>
<reference evidence="7 8" key="1">
    <citation type="submission" date="2018-09" db="EMBL/GenBank/DDBJ databases">
        <title>Discovery and Ecogenomic Context for Candidatus Cryosericales, a Global Caldiserica Order Active in Thawing Permafrost.</title>
        <authorList>
            <person name="Martinez M.A."/>
            <person name="Woodcroft B.J."/>
            <person name="Ignacio Espinoza J.C."/>
            <person name="Zayed A."/>
            <person name="Singleton C.M."/>
            <person name="Boyd J."/>
            <person name="Li Y.-F."/>
            <person name="Purvine S."/>
            <person name="Maughan H."/>
            <person name="Hodgkins S.B."/>
            <person name="Anderson D."/>
            <person name="Sederholm M."/>
            <person name="Temperton B."/>
            <person name="Saleska S.R."/>
            <person name="Tyson G.W."/>
            <person name="Rich V.I."/>
        </authorList>
    </citation>
    <scope>NUCLEOTIDE SEQUENCE [LARGE SCALE GENOMIC DNA]</scope>
    <source>
        <strain evidence="7 8">SMC7</strain>
    </source>
</reference>
<dbReference type="GO" id="GO:0042803">
    <property type="term" value="F:protein homodimerization activity"/>
    <property type="evidence" value="ECO:0007669"/>
    <property type="project" value="InterPro"/>
</dbReference>
<evidence type="ECO:0000313" key="8">
    <source>
        <dbReference type="Proteomes" id="UP000266328"/>
    </source>
</evidence>
<dbReference type="AlphaFoldDB" id="A0A398CU41"/>
<dbReference type="PRINTS" id="PR00773">
    <property type="entry name" value="GRPEPROTEIN"/>
</dbReference>
<evidence type="ECO:0000256" key="3">
    <source>
        <dbReference type="HAMAP-Rule" id="MF_01151"/>
    </source>
</evidence>
<dbReference type="PANTHER" id="PTHR21237">
    <property type="entry name" value="GRPE PROTEIN"/>
    <property type="match status" value="1"/>
</dbReference>
<dbReference type="SUPFAM" id="SSF51064">
    <property type="entry name" value="Head domain of nucleotide exchange factor GrpE"/>
    <property type="match status" value="1"/>
</dbReference>
<dbReference type="EMBL" id="QXIS01000025">
    <property type="protein sequence ID" value="RIE06073.1"/>
    <property type="molecule type" value="Genomic_DNA"/>
</dbReference>
<keyword evidence="3" id="KW-0963">Cytoplasm</keyword>
<keyword evidence="2 3" id="KW-0143">Chaperone</keyword>
<dbReference type="GO" id="GO:0000774">
    <property type="term" value="F:adenyl-nucleotide exchange factor activity"/>
    <property type="evidence" value="ECO:0007669"/>
    <property type="project" value="InterPro"/>
</dbReference>
<protein>
    <recommendedName>
        <fullName evidence="3">Protein GrpE</fullName>
    </recommendedName>
    <alternativeName>
        <fullName evidence="3">HSP-70 cofactor</fullName>
    </alternativeName>
</protein>
<comment type="subcellular location">
    <subcellularLocation>
        <location evidence="3">Cytoplasm</location>
    </subcellularLocation>
</comment>
<keyword evidence="8" id="KW-1185">Reference proteome</keyword>
<comment type="function">
    <text evidence="3">Participates actively in the response to hyperosmotic and heat shock by preventing the aggregation of stress-denatured proteins, in association with DnaK and GrpE. It is the nucleotide exchange factor for DnaK and may function as a thermosensor. Unfolded proteins bind initially to DnaJ; upon interaction with the DnaJ-bound protein, DnaK hydrolyzes its bound ATP, resulting in the formation of a stable complex. GrpE releases ADP from DnaK; ATP binding to DnaK triggers the release of the substrate protein, thus completing the reaction cycle. Several rounds of ATP-dependent interactions between DnaJ, DnaK and GrpE are required for fully efficient folding.</text>
</comment>
<dbReference type="InterPro" id="IPR013805">
    <property type="entry name" value="GrpE_CC"/>
</dbReference>
<dbReference type="GO" id="GO:0051082">
    <property type="term" value="F:unfolded protein binding"/>
    <property type="evidence" value="ECO:0007669"/>
    <property type="project" value="TreeGrafter"/>
</dbReference>
<dbReference type="InterPro" id="IPR000740">
    <property type="entry name" value="GrpE"/>
</dbReference>
<accession>A0A398CU41</accession>
<dbReference type="GO" id="GO:0051087">
    <property type="term" value="F:protein-folding chaperone binding"/>
    <property type="evidence" value="ECO:0007669"/>
    <property type="project" value="InterPro"/>
</dbReference>
<evidence type="ECO:0000313" key="7">
    <source>
        <dbReference type="EMBL" id="RIE06073.1"/>
    </source>
</evidence>
<dbReference type="Pfam" id="PF01025">
    <property type="entry name" value="GrpE"/>
    <property type="match status" value="1"/>
</dbReference>
<dbReference type="SUPFAM" id="SSF58014">
    <property type="entry name" value="Coiled-coil domain of nucleotide exchange factor GrpE"/>
    <property type="match status" value="1"/>
</dbReference>
<dbReference type="RefSeq" id="WP_119089119.1">
    <property type="nucleotide sequence ID" value="NZ_QXIS01000025.1"/>
</dbReference>
<keyword evidence="5" id="KW-0175">Coiled coil</keyword>
<evidence type="ECO:0000256" key="2">
    <source>
        <dbReference type="ARBA" id="ARBA00023186"/>
    </source>
</evidence>
<evidence type="ECO:0000256" key="6">
    <source>
        <dbReference type="SAM" id="MobiDB-lite"/>
    </source>
</evidence>
<organism evidence="7 8">
    <name type="scientific">Candidatus Cryosericum terrychapinii</name>
    <dbReference type="NCBI Taxonomy" id="2290919"/>
    <lineage>
        <taxon>Bacteria</taxon>
        <taxon>Pseudomonadati</taxon>
        <taxon>Caldisericota/Cryosericota group</taxon>
        <taxon>Candidatus Cryosericota</taxon>
        <taxon>Candidatus Cryosericia</taxon>
        <taxon>Candidatus Cryosericales</taxon>
        <taxon>Candidatus Cryosericaceae</taxon>
        <taxon>Candidatus Cryosericum</taxon>
    </lineage>
</organism>
<feature type="coiled-coil region" evidence="5">
    <location>
        <begin position="47"/>
        <end position="74"/>
    </location>
</feature>
<name>A0A398CU41_9BACT</name>
<dbReference type="GO" id="GO:0005737">
    <property type="term" value="C:cytoplasm"/>
    <property type="evidence" value="ECO:0007669"/>
    <property type="project" value="UniProtKB-SubCell"/>
</dbReference>
<evidence type="ECO:0000256" key="1">
    <source>
        <dbReference type="ARBA" id="ARBA00009054"/>
    </source>
</evidence>
<feature type="region of interest" description="Disordered" evidence="6">
    <location>
        <begin position="1"/>
        <end position="44"/>
    </location>
</feature>
<proteinExistence type="inferred from homology"/>
<evidence type="ECO:0000256" key="4">
    <source>
        <dbReference type="RuleBase" id="RU004478"/>
    </source>
</evidence>
<dbReference type="GO" id="GO:0006457">
    <property type="term" value="P:protein folding"/>
    <property type="evidence" value="ECO:0007669"/>
    <property type="project" value="InterPro"/>
</dbReference>
<dbReference type="PANTHER" id="PTHR21237:SF40">
    <property type="entry name" value="CELL CYCLE AND APOPTOSIS REGULATOR PROTEIN 2"/>
    <property type="match status" value="1"/>
</dbReference>